<dbReference type="EMBL" id="FNOY01000076">
    <property type="protein sequence ID" value="SDY89928.1"/>
    <property type="molecule type" value="Genomic_DNA"/>
</dbReference>
<accession>A0A1H3NMA4</accession>
<keyword evidence="5 8" id="KW-0812">Transmembrane</keyword>
<evidence type="ECO:0000256" key="3">
    <source>
        <dbReference type="ARBA" id="ARBA00022448"/>
    </source>
</evidence>
<evidence type="ECO:0000256" key="8">
    <source>
        <dbReference type="SAM" id="Phobius"/>
    </source>
</evidence>
<evidence type="ECO:0000259" key="10">
    <source>
        <dbReference type="Pfam" id="PF12704"/>
    </source>
</evidence>
<protein>
    <submittedName>
        <fullName evidence="11">Lipoprotein-releasing system permease protein</fullName>
    </submittedName>
</protein>
<dbReference type="InterPro" id="IPR051447">
    <property type="entry name" value="Lipoprotein-release_system"/>
</dbReference>
<organism evidence="11 12">
    <name type="scientific">Nitrosomonas halophila</name>
    <dbReference type="NCBI Taxonomy" id="44576"/>
    <lineage>
        <taxon>Bacteria</taxon>
        <taxon>Pseudomonadati</taxon>
        <taxon>Pseudomonadota</taxon>
        <taxon>Betaproteobacteria</taxon>
        <taxon>Nitrosomonadales</taxon>
        <taxon>Nitrosomonadaceae</taxon>
        <taxon>Nitrosomonas</taxon>
    </lineage>
</organism>
<feature type="domain" description="ABC3 transporter permease C-terminal" evidence="9">
    <location>
        <begin position="275"/>
        <end position="408"/>
    </location>
</feature>
<dbReference type="PANTHER" id="PTHR30489:SF0">
    <property type="entry name" value="LIPOPROTEIN-RELEASING SYSTEM TRANSMEMBRANE PROTEIN LOLE"/>
    <property type="match status" value="1"/>
</dbReference>
<dbReference type="NCBIfam" id="TIGR02212">
    <property type="entry name" value="lolCE"/>
    <property type="match status" value="1"/>
</dbReference>
<comment type="subcellular location">
    <subcellularLocation>
        <location evidence="1">Cell membrane</location>
        <topology evidence="1">Multi-pass membrane protein</topology>
    </subcellularLocation>
</comment>
<dbReference type="AlphaFoldDB" id="A0A1H3NMA4"/>
<comment type="similarity">
    <text evidence="2">Belongs to the ABC-4 integral membrane protein family. LolC/E subfamily.</text>
</comment>
<dbReference type="STRING" id="44576.SAMN05421881_10768"/>
<evidence type="ECO:0000256" key="2">
    <source>
        <dbReference type="ARBA" id="ARBA00005236"/>
    </source>
</evidence>
<dbReference type="GO" id="GO:0098797">
    <property type="term" value="C:plasma membrane protein complex"/>
    <property type="evidence" value="ECO:0007669"/>
    <property type="project" value="TreeGrafter"/>
</dbReference>
<dbReference type="InterPro" id="IPR025857">
    <property type="entry name" value="MacB_PCD"/>
</dbReference>
<evidence type="ECO:0000256" key="6">
    <source>
        <dbReference type="ARBA" id="ARBA00022989"/>
    </source>
</evidence>
<proteinExistence type="inferred from homology"/>
<dbReference type="OrthoDB" id="9808461at2"/>
<gene>
    <name evidence="11" type="ORF">SAMN05421881_10768</name>
</gene>
<evidence type="ECO:0000259" key="9">
    <source>
        <dbReference type="Pfam" id="PF02687"/>
    </source>
</evidence>
<keyword evidence="12" id="KW-1185">Reference proteome</keyword>
<evidence type="ECO:0000256" key="5">
    <source>
        <dbReference type="ARBA" id="ARBA00022692"/>
    </source>
</evidence>
<feature type="transmembrane region" description="Helical" evidence="8">
    <location>
        <begin position="381"/>
        <end position="401"/>
    </location>
</feature>
<dbReference type="GO" id="GO:0042953">
    <property type="term" value="P:lipoprotein transport"/>
    <property type="evidence" value="ECO:0007669"/>
    <property type="project" value="InterPro"/>
</dbReference>
<keyword evidence="4" id="KW-1003">Cell membrane</keyword>
<keyword evidence="6 8" id="KW-1133">Transmembrane helix</keyword>
<dbReference type="InterPro" id="IPR003838">
    <property type="entry name" value="ABC3_permease_C"/>
</dbReference>
<evidence type="ECO:0000256" key="7">
    <source>
        <dbReference type="ARBA" id="ARBA00023136"/>
    </source>
</evidence>
<keyword evidence="3" id="KW-0813">Transport</keyword>
<sequence>MASYEFLIGLRYTRAKRRNHFISFISLISLLGITLGMTALITVMSVMNGFHKEVRERILGVASHAQISSFQGGLFDWQGIAEIAAQHPQVMAAAPYIDAQGMLSYNQVVRGTIVRGILPESEHNVADFADRMVTGELRQLAAGEFGIVIGLELARTLGAYPGDKIVLISPQGQVTPAGILPRLKQFTVTGIFEVGHFEYDSGLALIHLADAQKLYRMAPNQVSGVRLKLHDMFQSTRVIHELAETLTPDLYFTDWTQQHANYFRAIQIEKRMLSLILALIIAVAAFNIVSTLVMAVTDKQADIAILRTLGASPRSIMKIFIIQGALLGIFGTLLGLLGGILLAYNVGEVVAFIEHLFSVQFLSQEVYYISKIPSDPHLADIVTVAAVSFVLTLLATLYPSYRASKVNPAEALSYE</sequence>
<reference evidence="11 12" key="1">
    <citation type="submission" date="2016-10" db="EMBL/GenBank/DDBJ databases">
        <authorList>
            <person name="de Groot N.N."/>
        </authorList>
    </citation>
    <scope>NUCLEOTIDE SEQUENCE [LARGE SCALE GENOMIC DNA]</scope>
    <source>
        <strain evidence="11 12">Nm1</strain>
    </source>
</reference>
<keyword evidence="7 8" id="KW-0472">Membrane</keyword>
<dbReference type="InterPro" id="IPR011925">
    <property type="entry name" value="LolCE_TM"/>
</dbReference>
<evidence type="ECO:0000313" key="11">
    <source>
        <dbReference type="EMBL" id="SDY89928.1"/>
    </source>
</evidence>
<feature type="domain" description="MacB-like periplasmic core" evidence="10">
    <location>
        <begin position="26"/>
        <end position="242"/>
    </location>
</feature>
<dbReference type="Pfam" id="PF02687">
    <property type="entry name" value="FtsX"/>
    <property type="match status" value="1"/>
</dbReference>
<evidence type="ECO:0000313" key="12">
    <source>
        <dbReference type="Proteomes" id="UP000198640"/>
    </source>
</evidence>
<dbReference type="RefSeq" id="WP_090415642.1">
    <property type="nucleotide sequence ID" value="NZ_FNOY01000076.1"/>
</dbReference>
<dbReference type="GO" id="GO:0044874">
    <property type="term" value="P:lipoprotein localization to outer membrane"/>
    <property type="evidence" value="ECO:0007669"/>
    <property type="project" value="TreeGrafter"/>
</dbReference>
<dbReference type="Pfam" id="PF12704">
    <property type="entry name" value="MacB_PCD"/>
    <property type="match status" value="1"/>
</dbReference>
<keyword evidence="11" id="KW-0449">Lipoprotein</keyword>
<evidence type="ECO:0000256" key="4">
    <source>
        <dbReference type="ARBA" id="ARBA00022475"/>
    </source>
</evidence>
<evidence type="ECO:0000256" key="1">
    <source>
        <dbReference type="ARBA" id="ARBA00004651"/>
    </source>
</evidence>
<dbReference type="Proteomes" id="UP000198640">
    <property type="component" value="Unassembled WGS sequence"/>
</dbReference>
<feature type="transmembrane region" description="Helical" evidence="8">
    <location>
        <begin position="21"/>
        <end position="47"/>
    </location>
</feature>
<dbReference type="PANTHER" id="PTHR30489">
    <property type="entry name" value="LIPOPROTEIN-RELEASING SYSTEM TRANSMEMBRANE PROTEIN LOLE"/>
    <property type="match status" value="1"/>
</dbReference>
<feature type="transmembrane region" description="Helical" evidence="8">
    <location>
        <begin position="272"/>
        <end position="296"/>
    </location>
</feature>
<feature type="transmembrane region" description="Helical" evidence="8">
    <location>
        <begin position="317"/>
        <end position="343"/>
    </location>
</feature>
<name>A0A1H3NMA4_9PROT</name>